<dbReference type="InterPro" id="IPR025202">
    <property type="entry name" value="PLD-like_dom"/>
</dbReference>
<dbReference type="Pfam" id="PF13091">
    <property type="entry name" value="PLDc_2"/>
    <property type="match status" value="1"/>
</dbReference>
<protein>
    <submittedName>
        <fullName evidence="2">Cardiolipin synthetase</fullName>
    </submittedName>
</protein>
<reference evidence="2" key="1">
    <citation type="journal article" date="2013" name="Environ. Microbiol.">
        <title>Microbiota from the distal guts of lean and obese adolescents exhibit partial functional redundancy besides clear differences in community structure.</title>
        <authorList>
            <person name="Ferrer M."/>
            <person name="Ruiz A."/>
            <person name="Lanza F."/>
            <person name="Haange S.B."/>
            <person name="Oberbach A."/>
            <person name="Till H."/>
            <person name="Bargiela R."/>
            <person name="Campoy C."/>
            <person name="Segura M.T."/>
            <person name="Richter M."/>
            <person name="von Bergen M."/>
            <person name="Seifert J."/>
            <person name="Suarez A."/>
        </authorList>
    </citation>
    <scope>NUCLEOTIDE SEQUENCE</scope>
</reference>
<dbReference type="SUPFAM" id="SSF56024">
    <property type="entry name" value="Phospholipase D/nuclease"/>
    <property type="match status" value="1"/>
</dbReference>
<feature type="non-terminal residue" evidence="2">
    <location>
        <position position="71"/>
    </location>
</feature>
<sequence>MMVDSLFCTVGSTNLNSRSLRYDYEVNAFIFDKETTHELNTMFEHDKLDSTLFTKEEYKKRSGWKRFVGWF</sequence>
<dbReference type="GO" id="GO:0006793">
    <property type="term" value="P:phosphorus metabolic process"/>
    <property type="evidence" value="ECO:0007669"/>
    <property type="project" value="UniProtKB-ARBA"/>
</dbReference>
<dbReference type="AlphaFoldDB" id="K1UGD8"/>
<name>K1UGD8_9ZZZZ</name>
<comment type="caution">
    <text evidence="2">The sequence shown here is derived from an EMBL/GenBank/DDBJ whole genome shotgun (WGS) entry which is preliminary data.</text>
</comment>
<gene>
    <name evidence="2" type="ORF">LEA_00592</name>
</gene>
<evidence type="ECO:0000313" key="2">
    <source>
        <dbReference type="EMBL" id="EKC81198.1"/>
    </source>
</evidence>
<dbReference type="PANTHER" id="PTHR21248">
    <property type="entry name" value="CARDIOLIPIN SYNTHASE"/>
    <property type="match status" value="1"/>
</dbReference>
<evidence type="ECO:0000259" key="1">
    <source>
        <dbReference type="Pfam" id="PF13091"/>
    </source>
</evidence>
<dbReference type="Gene3D" id="3.30.870.10">
    <property type="entry name" value="Endonuclease Chain A"/>
    <property type="match status" value="1"/>
</dbReference>
<proteinExistence type="predicted"/>
<dbReference type="EMBL" id="AJWY01000424">
    <property type="protein sequence ID" value="EKC81198.1"/>
    <property type="molecule type" value="Genomic_DNA"/>
</dbReference>
<accession>K1UGD8</accession>
<organism evidence="2">
    <name type="scientific">human gut metagenome</name>
    <dbReference type="NCBI Taxonomy" id="408170"/>
    <lineage>
        <taxon>unclassified sequences</taxon>
        <taxon>metagenomes</taxon>
        <taxon>organismal metagenomes</taxon>
    </lineage>
</organism>
<feature type="domain" description="Phospholipase D-like" evidence="1">
    <location>
        <begin position="1"/>
        <end position="46"/>
    </location>
</feature>
<dbReference type="PANTHER" id="PTHR21248:SF22">
    <property type="entry name" value="PHOSPHOLIPASE D"/>
    <property type="match status" value="1"/>
</dbReference>